<reference evidence="8 9" key="1">
    <citation type="journal article" date="2015" name="Plant Cell">
        <title>Oil accumulation by the oleaginous diatom Fistulifera solaris as revealed by the genome and transcriptome.</title>
        <authorList>
            <person name="Tanaka T."/>
            <person name="Maeda Y."/>
            <person name="Veluchamy A."/>
            <person name="Tanaka M."/>
            <person name="Abida H."/>
            <person name="Marechal E."/>
            <person name="Bowler C."/>
            <person name="Muto M."/>
            <person name="Sunaga Y."/>
            <person name="Tanaka M."/>
            <person name="Yoshino T."/>
            <person name="Taniguchi T."/>
            <person name="Fukuda Y."/>
            <person name="Nemoto M."/>
            <person name="Matsumoto M."/>
            <person name="Wong P.S."/>
            <person name="Aburatani S."/>
            <person name="Fujibuchi W."/>
        </authorList>
    </citation>
    <scope>NUCLEOTIDE SEQUENCE [LARGE SCALE GENOMIC DNA]</scope>
    <source>
        <strain evidence="8 9">JPCC DA0580</strain>
    </source>
</reference>
<keyword evidence="5 6" id="KW-0687">Ribonucleoprotein</keyword>
<comment type="caution">
    <text evidence="8">The sequence shown here is derived from an EMBL/GenBank/DDBJ whole genome shotgun (WGS) entry which is preliminary data.</text>
</comment>
<dbReference type="GO" id="GO:0000028">
    <property type="term" value="P:ribosomal small subunit assembly"/>
    <property type="evidence" value="ECO:0007669"/>
    <property type="project" value="UniProtKB-UniRule"/>
</dbReference>
<dbReference type="Proteomes" id="UP000198406">
    <property type="component" value="Unassembled WGS sequence"/>
</dbReference>
<evidence type="ECO:0000256" key="6">
    <source>
        <dbReference type="HAMAP-Rule" id="MF_03015"/>
    </source>
</evidence>
<gene>
    <name evidence="8" type="ORF">FisN_1Hh232</name>
</gene>
<dbReference type="PRINTS" id="PR00395">
    <property type="entry name" value="RIBOSOMALS2"/>
</dbReference>
<comment type="function">
    <text evidence="6">Required for the assembly and/or stability of the 40S ribosomal subunit. Required for the processing of the 20S rRNA-precursor to mature 18S rRNA in a late step of the maturation of 40S ribosomal subunits.</text>
</comment>
<sequence length="276" mass="30500">MTSFSNLPAVLQPKEEDIQMMLSAGVHTGTRNSDSMMTEYIWRRRVDGVHILNIGQTWEKLMLAARVIVSIENPADVIAISARPYGMRATLKFANYTGAQSIAGRFTPGTFTNQITKQFREPRLLIVTDPRTDSQAVKEASYVNIPVIAFCDSDSPLQYVDIAIPANNKGKLSIGLLYWLLAREVLRLRGSISRAEPWEVPVDLFFHRDVEELKKNEEEQQAKLDEAGGTGGYEAAPAEVMDPSQLVDTAGVDGYQADAYGASTWEGDQAGGAEQW</sequence>
<dbReference type="Pfam" id="PF00318">
    <property type="entry name" value="Ribosomal_S2"/>
    <property type="match status" value="1"/>
</dbReference>
<keyword evidence="9" id="KW-1185">Reference proteome</keyword>
<dbReference type="SUPFAM" id="SSF52313">
    <property type="entry name" value="Ribosomal protein S2"/>
    <property type="match status" value="1"/>
</dbReference>
<proteinExistence type="inferred from homology"/>
<evidence type="ECO:0000313" key="8">
    <source>
        <dbReference type="EMBL" id="GAX12300.1"/>
    </source>
</evidence>
<dbReference type="GO" id="GO:0003735">
    <property type="term" value="F:structural constituent of ribosome"/>
    <property type="evidence" value="ECO:0007669"/>
    <property type="project" value="UniProtKB-UniRule"/>
</dbReference>
<dbReference type="FunFam" id="3.40.50.10490:FF:000017">
    <property type="entry name" value="40S ribosomal protein SA"/>
    <property type="match status" value="1"/>
</dbReference>
<dbReference type="HAMAP" id="MF_03015">
    <property type="entry name" value="Ribosomal_S2_euk"/>
    <property type="match status" value="1"/>
</dbReference>
<evidence type="ECO:0000256" key="4">
    <source>
        <dbReference type="ARBA" id="ARBA00022980"/>
    </source>
</evidence>
<dbReference type="CDD" id="cd01425">
    <property type="entry name" value="RPS2"/>
    <property type="match status" value="1"/>
</dbReference>
<dbReference type="PROSITE" id="PS00963">
    <property type="entry name" value="RIBOSOMAL_S2_2"/>
    <property type="match status" value="1"/>
</dbReference>
<evidence type="ECO:0000256" key="5">
    <source>
        <dbReference type="ARBA" id="ARBA00023274"/>
    </source>
</evidence>
<dbReference type="Gene3D" id="3.40.50.10490">
    <property type="entry name" value="Glucose-6-phosphate isomerase like protein, domain 1"/>
    <property type="match status" value="1"/>
</dbReference>
<protein>
    <recommendedName>
        <fullName evidence="6">Small ribosomal subunit protein uS2</fullName>
    </recommendedName>
</protein>
<evidence type="ECO:0000256" key="1">
    <source>
        <dbReference type="ARBA" id="ARBA00004496"/>
    </source>
</evidence>
<dbReference type="AlphaFoldDB" id="A0A1Z5JE59"/>
<dbReference type="InterPro" id="IPR027498">
    <property type="entry name" value="Ribosomal_uS2_euk"/>
</dbReference>
<dbReference type="PANTHER" id="PTHR11489">
    <property type="entry name" value="40S RIBOSOMAL PROTEIN SA"/>
    <property type="match status" value="1"/>
</dbReference>
<comment type="similarity">
    <text evidence="2 6 7">Belongs to the universal ribosomal protein uS2 family.</text>
</comment>
<evidence type="ECO:0000256" key="7">
    <source>
        <dbReference type="RuleBase" id="RU003631"/>
    </source>
</evidence>
<dbReference type="InterPro" id="IPR023591">
    <property type="entry name" value="Ribosomal_uS2_flav_dom_sf"/>
</dbReference>
<dbReference type="InterPro" id="IPR005707">
    <property type="entry name" value="Ribosomal_uS2_euk/arc"/>
</dbReference>
<dbReference type="InParanoid" id="A0A1Z5JE59"/>
<dbReference type="InterPro" id="IPR001865">
    <property type="entry name" value="Ribosomal_uS2"/>
</dbReference>
<evidence type="ECO:0000313" key="9">
    <source>
        <dbReference type="Proteomes" id="UP000198406"/>
    </source>
</evidence>
<evidence type="ECO:0000256" key="3">
    <source>
        <dbReference type="ARBA" id="ARBA00022490"/>
    </source>
</evidence>
<dbReference type="NCBIfam" id="TIGR01012">
    <property type="entry name" value="uS2_euk_arch"/>
    <property type="match status" value="1"/>
</dbReference>
<dbReference type="OrthoDB" id="414863at2759"/>
<organism evidence="8 9">
    <name type="scientific">Fistulifera solaris</name>
    <name type="common">Oleaginous diatom</name>
    <dbReference type="NCBI Taxonomy" id="1519565"/>
    <lineage>
        <taxon>Eukaryota</taxon>
        <taxon>Sar</taxon>
        <taxon>Stramenopiles</taxon>
        <taxon>Ochrophyta</taxon>
        <taxon>Bacillariophyta</taxon>
        <taxon>Bacillariophyceae</taxon>
        <taxon>Bacillariophycidae</taxon>
        <taxon>Naviculales</taxon>
        <taxon>Naviculaceae</taxon>
        <taxon>Fistulifera</taxon>
    </lineage>
</organism>
<dbReference type="EMBL" id="BDSP01000050">
    <property type="protein sequence ID" value="GAX12300.1"/>
    <property type="molecule type" value="Genomic_DNA"/>
</dbReference>
<keyword evidence="3 6" id="KW-0963">Cytoplasm</keyword>
<dbReference type="GO" id="GO:0022627">
    <property type="term" value="C:cytosolic small ribosomal subunit"/>
    <property type="evidence" value="ECO:0007669"/>
    <property type="project" value="UniProtKB-UniRule"/>
</dbReference>
<dbReference type="GO" id="GO:0006412">
    <property type="term" value="P:translation"/>
    <property type="evidence" value="ECO:0007669"/>
    <property type="project" value="UniProtKB-UniRule"/>
</dbReference>
<evidence type="ECO:0000256" key="2">
    <source>
        <dbReference type="ARBA" id="ARBA00006242"/>
    </source>
</evidence>
<keyword evidence="4 6" id="KW-0689">Ribosomal protein</keyword>
<accession>A0A1Z5JE59</accession>
<dbReference type="InterPro" id="IPR018130">
    <property type="entry name" value="Ribosomal_uS2_CS"/>
</dbReference>
<name>A0A1Z5JE59_FISSO</name>
<comment type="subunit">
    <text evidence="6">Component of the small ribosomal subunit. Mature ribosomes consist of a small (40S) and a large (60S) subunit. The 40S subunit contains about 33 different proteins and 1 molecule of RNA (18S). The 60S subunit contains about 49 different proteins and 3 molecules of RNA (25S, 5.8S and 5S). Interacts with ribosomal protein S21.</text>
</comment>
<comment type="subcellular location">
    <subcellularLocation>
        <location evidence="1 6">Cytoplasm</location>
    </subcellularLocation>
</comment>